<evidence type="ECO:0000313" key="6">
    <source>
        <dbReference type="EMBL" id="KYO53095.1"/>
    </source>
</evidence>
<name>A0A162L3H8_9PROT</name>
<dbReference type="OrthoDB" id="9794694at2"/>
<dbReference type="Gene3D" id="1.10.10.10">
    <property type="entry name" value="Winged helix-like DNA-binding domain superfamily/Winged helix DNA-binding domain"/>
    <property type="match status" value="1"/>
</dbReference>
<dbReference type="GeneID" id="97242535"/>
<dbReference type="AlphaFoldDB" id="A0A162L3H8"/>
<keyword evidence="3" id="KW-0238">DNA-binding</keyword>
<evidence type="ECO:0000256" key="2">
    <source>
        <dbReference type="ARBA" id="ARBA00023015"/>
    </source>
</evidence>
<accession>A0A162L3H8</accession>
<dbReference type="EMBL" id="LPZR01000127">
    <property type="protein sequence ID" value="KYO53095.1"/>
    <property type="molecule type" value="Genomic_DNA"/>
</dbReference>
<dbReference type="GO" id="GO:0003700">
    <property type="term" value="F:DNA-binding transcription factor activity"/>
    <property type="evidence" value="ECO:0007669"/>
    <property type="project" value="InterPro"/>
</dbReference>
<dbReference type="InterPro" id="IPR058163">
    <property type="entry name" value="LysR-type_TF_proteobact-type"/>
</dbReference>
<dbReference type="Pfam" id="PF03466">
    <property type="entry name" value="LysR_substrate"/>
    <property type="match status" value="1"/>
</dbReference>
<dbReference type="PANTHER" id="PTHR30537:SF26">
    <property type="entry name" value="GLYCINE CLEAVAGE SYSTEM TRANSCRIPTIONAL ACTIVATOR"/>
    <property type="match status" value="1"/>
</dbReference>
<dbReference type="GO" id="GO:0043565">
    <property type="term" value="F:sequence-specific DNA binding"/>
    <property type="evidence" value="ECO:0007669"/>
    <property type="project" value="TreeGrafter"/>
</dbReference>
<sequence>MSRRLPSLNALRCFEVVATHMGVKKAAQVLNVSESAVSRQVRILEEQLGVSLFLRTHGGMEITEEGRRLALAVTEAFDHIANAIDPFQNDQDVVTLKVIPTFALRWLFPRLHRFHEQHPMIRIVVQTRLNDMTVDETGADLGIRYGRGGFPNEDATELYAEWIVPVTAPGHLDPDRPEEDLRSAMLLHPLPDHQDWITWSEKSGMPLRVHDGLDFDALDMALSAAEAGLGVAIADVVLADQAIRDGRLVVPIDKAVPSGVSYFLVRRPELRRRRQVRLVEDWLLAEIATARETIAGYARG</sequence>
<reference evidence="6 7" key="1">
    <citation type="submission" date="2015-12" db="EMBL/GenBank/DDBJ databases">
        <title>Genome sequence of Tistrella mobilis MCCC 1A02139.</title>
        <authorList>
            <person name="Lu L."/>
            <person name="Lai Q."/>
            <person name="Shao Z."/>
            <person name="Qian P."/>
        </authorList>
    </citation>
    <scope>NUCLEOTIDE SEQUENCE [LARGE SCALE GENOMIC DNA]</scope>
    <source>
        <strain evidence="6 7">MCCC 1A02139</strain>
    </source>
</reference>
<evidence type="ECO:0000259" key="5">
    <source>
        <dbReference type="PROSITE" id="PS50931"/>
    </source>
</evidence>
<dbReference type="InterPro" id="IPR000847">
    <property type="entry name" value="LysR_HTH_N"/>
</dbReference>
<gene>
    <name evidence="6" type="ORF">AUP44_27145</name>
</gene>
<evidence type="ECO:0000313" key="7">
    <source>
        <dbReference type="Proteomes" id="UP000075787"/>
    </source>
</evidence>
<keyword evidence="4" id="KW-0804">Transcription</keyword>
<keyword evidence="2" id="KW-0805">Transcription regulation</keyword>
<evidence type="ECO:0000256" key="4">
    <source>
        <dbReference type="ARBA" id="ARBA00023163"/>
    </source>
</evidence>
<dbReference type="InterPro" id="IPR036388">
    <property type="entry name" value="WH-like_DNA-bd_sf"/>
</dbReference>
<comment type="similarity">
    <text evidence="1">Belongs to the LysR transcriptional regulatory family.</text>
</comment>
<evidence type="ECO:0000256" key="1">
    <source>
        <dbReference type="ARBA" id="ARBA00009437"/>
    </source>
</evidence>
<organism evidence="6 7">
    <name type="scientific">Tistrella mobilis</name>
    <dbReference type="NCBI Taxonomy" id="171437"/>
    <lineage>
        <taxon>Bacteria</taxon>
        <taxon>Pseudomonadati</taxon>
        <taxon>Pseudomonadota</taxon>
        <taxon>Alphaproteobacteria</taxon>
        <taxon>Geminicoccales</taxon>
        <taxon>Geminicoccaceae</taxon>
        <taxon>Tistrella</taxon>
    </lineage>
</organism>
<dbReference type="Pfam" id="PF00126">
    <property type="entry name" value="HTH_1"/>
    <property type="match status" value="1"/>
</dbReference>
<dbReference type="SUPFAM" id="SSF46785">
    <property type="entry name" value="Winged helix' DNA-binding domain"/>
    <property type="match status" value="1"/>
</dbReference>
<proteinExistence type="inferred from homology"/>
<dbReference type="SUPFAM" id="SSF53850">
    <property type="entry name" value="Periplasmic binding protein-like II"/>
    <property type="match status" value="1"/>
</dbReference>
<feature type="domain" description="HTH lysR-type" evidence="5">
    <location>
        <begin position="6"/>
        <end position="63"/>
    </location>
</feature>
<protein>
    <recommendedName>
        <fullName evidence="5">HTH lysR-type domain-containing protein</fullName>
    </recommendedName>
</protein>
<dbReference type="InterPro" id="IPR036390">
    <property type="entry name" value="WH_DNA-bd_sf"/>
</dbReference>
<dbReference type="GO" id="GO:0006351">
    <property type="term" value="P:DNA-templated transcription"/>
    <property type="evidence" value="ECO:0007669"/>
    <property type="project" value="TreeGrafter"/>
</dbReference>
<dbReference type="PROSITE" id="PS50931">
    <property type="entry name" value="HTH_LYSR"/>
    <property type="match status" value="1"/>
</dbReference>
<dbReference type="CDD" id="cd08432">
    <property type="entry name" value="PBP2_GcdR_TrpI_HvrB_AmpR_like"/>
    <property type="match status" value="1"/>
</dbReference>
<dbReference type="Gene3D" id="3.40.190.10">
    <property type="entry name" value="Periplasmic binding protein-like II"/>
    <property type="match status" value="2"/>
</dbReference>
<dbReference type="Proteomes" id="UP000075787">
    <property type="component" value="Unassembled WGS sequence"/>
</dbReference>
<dbReference type="InterPro" id="IPR005119">
    <property type="entry name" value="LysR_subst-bd"/>
</dbReference>
<dbReference type="RefSeq" id="WP_062763779.1">
    <property type="nucleotide sequence ID" value="NZ_CP121045.1"/>
</dbReference>
<evidence type="ECO:0000256" key="3">
    <source>
        <dbReference type="ARBA" id="ARBA00023125"/>
    </source>
</evidence>
<comment type="caution">
    <text evidence="6">The sequence shown here is derived from an EMBL/GenBank/DDBJ whole genome shotgun (WGS) entry which is preliminary data.</text>
</comment>
<dbReference type="PANTHER" id="PTHR30537">
    <property type="entry name" value="HTH-TYPE TRANSCRIPTIONAL REGULATOR"/>
    <property type="match status" value="1"/>
</dbReference>
<dbReference type="PRINTS" id="PR00039">
    <property type="entry name" value="HTHLYSR"/>
</dbReference>